<reference evidence="2" key="1">
    <citation type="journal article" date="2023" name="Mol. Phylogenet. Evol.">
        <title>Genome-scale phylogeny and comparative genomics of the fungal order Sordariales.</title>
        <authorList>
            <person name="Hensen N."/>
            <person name="Bonometti L."/>
            <person name="Westerberg I."/>
            <person name="Brannstrom I.O."/>
            <person name="Guillou S."/>
            <person name="Cros-Aarteil S."/>
            <person name="Calhoun S."/>
            <person name="Haridas S."/>
            <person name="Kuo A."/>
            <person name="Mondo S."/>
            <person name="Pangilinan J."/>
            <person name="Riley R."/>
            <person name="LaButti K."/>
            <person name="Andreopoulos B."/>
            <person name="Lipzen A."/>
            <person name="Chen C."/>
            <person name="Yan M."/>
            <person name="Daum C."/>
            <person name="Ng V."/>
            <person name="Clum A."/>
            <person name="Steindorff A."/>
            <person name="Ohm R.A."/>
            <person name="Martin F."/>
            <person name="Silar P."/>
            <person name="Natvig D.O."/>
            <person name="Lalanne C."/>
            <person name="Gautier V."/>
            <person name="Ament-Velasquez S.L."/>
            <person name="Kruys A."/>
            <person name="Hutchinson M.I."/>
            <person name="Powell A.J."/>
            <person name="Barry K."/>
            <person name="Miller A.N."/>
            <person name="Grigoriev I.V."/>
            <person name="Debuchy R."/>
            <person name="Gladieux P."/>
            <person name="Hiltunen Thoren M."/>
            <person name="Johannesson H."/>
        </authorList>
    </citation>
    <scope>NUCLEOTIDE SEQUENCE</scope>
    <source>
        <strain evidence="2">CBS 123565</strain>
    </source>
</reference>
<gene>
    <name evidence="2" type="ORF">BT67DRAFT_255234</name>
</gene>
<accession>A0AAN6ZEP1</accession>
<protein>
    <submittedName>
        <fullName evidence="2">Uncharacterized protein</fullName>
    </submittedName>
</protein>
<organism evidence="2 3">
    <name type="scientific">Trichocladium antarcticum</name>
    <dbReference type="NCBI Taxonomy" id="1450529"/>
    <lineage>
        <taxon>Eukaryota</taxon>
        <taxon>Fungi</taxon>
        <taxon>Dikarya</taxon>
        <taxon>Ascomycota</taxon>
        <taxon>Pezizomycotina</taxon>
        <taxon>Sordariomycetes</taxon>
        <taxon>Sordariomycetidae</taxon>
        <taxon>Sordariales</taxon>
        <taxon>Chaetomiaceae</taxon>
        <taxon>Trichocladium</taxon>
    </lineage>
</organism>
<evidence type="ECO:0000256" key="1">
    <source>
        <dbReference type="SAM" id="MobiDB-lite"/>
    </source>
</evidence>
<comment type="caution">
    <text evidence="2">The sequence shown here is derived from an EMBL/GenBank/DDBJ whole genome shotgun (WGS) entry which is preliminary data.</text>
</comment>
<evidence type="ECO:0000313" key="3">
    <source>
        <dbReference type="Proteomes" id="UP001304895"/>
    </source>
</evidence>
<proteinExistence type="predicted"/>
<evidence type="ECO:0000313" key="2">
    <source>
        <dbReference type="EMBL" id="KAK4135592.1"/>
    </source>
</evidence>
<reference evidence="2" key="2">
    <citation type="submission" date="2023-05" db="EMBL/GenBank/DDBJ databases">
        <authorList>
            <consortium name="Lawrence Berkeley National Laboratory"/>
            <person name="Steindorff A."/>
            <person name="Hensen N."/>
            <person name="Bonometti L."/>
            <person name="Westerberg I."/>
            <person name="Brannstrom I.O."/>
            <person name="Guillou S."/>
            <person name="Cros-Aarteil S."/>
            <person name="Calhoun S."/>
            <person name="Haridas S."/>
            <person name="Kuo A."/>
            <person name="Mondo S."/>
            <person name="Pangilinan J."/>
            <person name="Riley R."/>
            <person name="Labutti K."/>
            <person name="Andreopoulos B."/>
            <person name="Lipzen A."/>
            <person name="Chen C."/>
            <person name="Yanf M."/>
            <person name="Daum C."/>
            <person name="Ng V."/>
            <person name="Clum A."/>
            <person name="Ohm R."/>
            <person name="Martin F."/>
            <person name="Silar P."/>
            <person name="Natvig D."/>
            <person name="Lalanne C."/>
            <person name="Gautier V."/>
            <person name="Ament-Velasquez S.L."/>
            <person name="Kruys A."/>
            <person name="Hutchinson M.I."/>
            <person name="Powell A.J."/>
            <person name="Barry K."/>
            <person name="Miller A.N."/>
            <person name="Grigoriev I.V."/>
            <person name="Debuchy R."/>
            <person name="Gladieux P."/>
            <person name="Thoren M.H."/>
            <person name="Johannesson H."/>
        </authorList>
    </citation>
    <scope>NUCLEOTIDE SEQUENCE</scope>
    <source>
        <strain evidence="2">CBS 123565</strain>
    </source>
</reference>
<feature type="region of interest" description="Disordered" evidence="1">
    <location>
        <begin position="234"/>
        <end position="254"/>
    </location>
</feature>
<dbReference type="Proteomes" id="UP001304895">
    <property type="component" value="Unassembled WGS sequence"/>
</dbReference>
<sequence length="254" mass="27584">MQLRGSGHAKPLLAVGSLGGLMGVLGIPRKDPASSSTEFNQSDEPSGRITTLANNNPFFTLMRETVYFVVYPTHGRHWHCERSVDAQVFAFPQCSKPVPKASLPATQLLRVGGRTVQRVLCRGTENRRHGTCQFRDMGPDRWVSGACANGARREHESSNGPPMKTIGHSISVPAGRGHDIGLRMLDQCCGCGRPSWNPGPGQPSAGGAVIEGLIEGTARATLLDMTWHRSSQEARPFFGHPAETRRQPEKQTNP</sequence>
<name>A0AAN6ZEP1_9PEZI</name>
<feature type="compositionally biased region" description="Basic and acidic residues" evidence="1">
    <location>
        <begin position="242"/>
        <end position="254"/>
    </location>
</feature>
<dbReference type="EMBL" id="MU853405">
    <property type="protein sequence ID" value="KAK4135592.1"/>
    <property type="molecule type" value="Genomic_DNA"/>
</dbReference>
<dbReference type="AlphaFoldDB" id="A0AAN6ZEP1"/>
<keyword evidence="3" id="KW-1185">Reference proteome</keyword>